<dbReference type="FunFam" id="3.30.310.10:FF:000009">
    <property type="entry name" value="TatA box-binding protein-like protein 1"/>
    <property type="match status" value="1"/>
</dbReference>
<proteinExistence type="inferred from homology"/>
<evidence type="ECO:0000256" key="1">
    <source>
        <dbReference type="ARBA" id="ARBA00004123"/>
    </source>
</evidence>
<protein>
    <recommendedName>
        <fullName evidence="9">TATA box-binding protein-like 1</fullName>
    </recommendedName>
    <alternativeName>
        <fullName evidence="10">TBP-like factor</fullName>
    </alternativeName>
</protein>
<dbReference type="FunFam" id="3.30.310.10:FF:000005">
    <property type="entry name" value="TATA box-binding protein-like 1"/>
    <property type="match status" value="1"/>
</dbReference>
<evidence type="ECO:0000256" key="6">
    <source>
        <dbReference type="ARBA" id="ARBA00023125"/>
    </source>
</evidence>
<comment type="similarity">
    <text evidence="3">Belongs to the TBP family.</text>
</comment>
<evidence type="ECO:0000256" key="11">
    <source>
        <dbReference type="SAM" id="MobiDB-lite"/>
    </source>
</evidence>
<keyword evidence="6" id="KW-0238">DNA-binding</keyword>
<dbReference type="GO" id="GO:0006352">
    <property type="term" value="P:DNA-templated transcription initiation"/>
    <property type="evidence" value="ECO:0007669"/>
    <property type="project" value="InterPro"/>
</dbReference>
<keyword evidence="4" id="KW-0963">Cytoplasm</keyword>
<dbReference type="GO" id="GO:0005634">
    <property type="term" value="C:nucleus"/>
    <property type="evidence" value="ECO:0007669"/>
    <property type="project" value="UniProtKB-SubCell"/>
</dbReference>
<evidence type="ECO:0000313" key="12">
    <source>
        <dbReference type="EMBL" id="KAG7165928.1"/>
    </source>
</evidence>
<dbReference type="Pfam" id="PF00352">
    <property type="entry name" value="TBP"/>
    <property type="match status" value="2"/>
</dbReference>
<gene>
    <name evidence="12" type="primary">tbpl1-L</name>
    <name evidence="12" type="ORF">Hamer_G011836</name>
</gene>
<comment type="caution">
    <text evidence="12">The sequence shown here is derived from an EMBL/GenBank/DDBJ whole genome shotgun (WGS) entry which is preliminary data.</text>
</comment>
<dbReference type="AlphaFoldDB" id="A0A8J5K3J5"/>
<keyword evidence="13" id="KW-1185">Reference proteome</keyword>
<dbReference type="GO" id="GO:0005737">
    <property type="term" value="C:cytoplasm"/>
    <property type="evidence" value="ECO:0007669"/>
    <property type="project" value="UniProtKB-SubCell"/>
</dbReference>
<feature type="region of interest" description="Disordered" evidence="11">
    <location>
        <begin position="269"/>
        <end position="291"/>
    </location>
</feature>
<comment type="subcellular location">
    <subcellularLocation>
        <location evidence="2">Cytoplasm</location>
    </subcellularLocation>
    <subcellularLocation>
        <location evidence="1">Nucleus</location>
    </subcellularLocation>
</comment>
<dbReference type="CDD" id="cd04517">
    <property type="entry name" value="TLF"/>
    <property type="match status" value="1"/>
</dbReference>
<evidence type="ECO:0000256" key="9">
    <source>
        <dbReference type="ARBA" id="ARBA00023474"/>
    </source>
</evidence>
<dbReference type="GO" id="GO:0003677">
    <property type="term" value="F:DNA binding"/>
    <property type="evidence" value="ECO:0007669"/>
    <property type="project" value="UniProtKB-KW"/>
</dbReference>
<keyword evidence="8" id="KW-0539">Nucleus</keyword>
<evidence type="ECO:0000256" key="8">
    <source>
        <dbReference type="ARBA" id="ARBA00023242"/>
    </source>
</evidence>
<keyword evidence="5" id="KW-0805">Transcription regulation</keyword>
<keyword evidence="7" id="KW-0804">Transcription</keyword>
<evidence type="ECO:0000313" key="13">
    <source>
        <dbReference type="Proteomes" id="UP000747542"/>
    </source>
</evidence>
<reference evidence="12" key="1">
    <citation type="journal article" date="2021" name="Sci. Adv.">
        <title>The American lobster genome reveals insights on longevity, neural, and immune adaptations.</title>
        <authorList>
            <person name="Polinski J.M."/>
            <person name="Zimin A.V."/>
            <person name="Clark K.F."/>
            <person name="Kohn A.B."/>
            <person name="Sadowski N."/>
            <person name="Timp W."/>
            <person name="Ptitsyn A."/>
            <person name="Khanna P."/>
            <person name="Romanova D.Y."/>
            <person name="Williams P."/>
            <person name="Greenwood S.J."/>
            <person name="Moroz L.L."/>
            <person name="Walt D.R."/>
            <person name="Bodnar A.G."/>
        </authorList>
    </citation>
    <scope>NUCLEOTIDE SEQUENCE</scope>
    <source>
        <strain evidence="12">GMGI-L3</strain>
    </source>
</reference>
<organism evidence="12 13">
    <name type="scientific">Homarus americanus</name>
    <name type="common">American lobster</name>
    <dbReference type="NCBI Taxonomy" id="6706"/>
    <lineage>
        <taxon>Eukaryota</taxon>
        <taxon>Metazoa</taxon>
        <taxon>Ecdysozoa</taxon>
        <taxon>Arthropoda</taxon>
        <taxon>Crustacea</taxon>
        <taxon>Multicrustacea</taxon>
        <taxon>Malacostraca</taxon>
        <taxon>Eumalacostraca</taxon>
        <taxon>Eucarida</taxon>
        <taxon>Decapoda</taxon>
        <taxon>Pleocyemata</taxon>
        <taxon>Astacidea</taxon>
        <taxon>Nephropoidea</taxon>
        <taxon>Nephropidae</taxon>
        <taxon>Homarus</taxon>
    </lineage>
</organism>
<dbReference type="EMBL" id="JAHLQT010023139">
    <property type="protein sequence ID" value="KAG7165928.1"/>
    <property type="molecule type" value="Genomic_DNA"/>
</dbReference>
<name>A0A8J5K3J5_HOMAM</name>
<evidence type="ECO:0000256" key="10">
    <source>
        <dbReference type="ARBA" id="ARBA00033173"/>
    </source>
</evidence>
<dbReference type="PANTHER" id="PTHR10126">
    <property type="entry name" value="TATA-BOX BINDING PROTEIN"/>
    <property type="match status" value="1"/>
</dbReference>
<dbReference type="InterPro" id="IPR000814">
    <property type="entry name" value="TBP"/>
</dbReference>
<dbReference type="OrthoDB" id="2127950at2759"/>
<evidence type="ECO:0000256" key="7">
    <source>
        <dbReference type="ARBA" id="ARBA00023163"/>
    </source>
</evidence>
<accession>A0A8J5K3J5</accession>
<sequence length="291" mass="32452">MAATGDSATSAATPHQLQHINNLAPMPMMGKDQVPPLMQTDLAPSRIKEVLALDHTQAIKEELSKVEEEVTEDVDPVIDIMINNVVSSFSVACHLDLRNIARTGNNVEFRRENGMVTMKIRRPPTTASIWSSGKITCTGSTSEIQAKLAARRIARVIQKLGYSVKFKNFRIVNVLGTCTMPFAIKITPFSQKFRNRASYEPELHPGVTYKIDDPKATLKIFSTGSITVTAPSVNNVQSAIEHIYPLVSEFGKARTEEEMNEYLELKARRHFSQQPEEEDSTDSDIPADLWH</sequence>
<evidence type="ECO:0000256" key="4">
    <source>
        <dbReference type="ARBA" id="ARBA00022490"/>
    </source>
</evidence>
<evidence type="ECO:0000256" key="3">
    <source>
        <dbReference type="ARBA" id="ARBA00005560"/>
    </source>
</evidence>
<dbReference type="InterPro" id="IPR015445">
    <property type="entry name" value="TBP-like"/>
</dbReference>
<evidence type="ECO:0000256" key="2">
    <source>
        <dbReference type="ARBA" id="ARBA00004496"/>
    </source>
</evidence>
<dbReference type="Proteomes" id="UP000747542">
    <property type="component" value="Unassembled WGS sequence"/>
</dbReference>
<evidence type="ECO:0000256" key="5">
    <source>
        <dbReference type="ARBA" id="ARBA00023015"/>
    </source>
</evidence>